<evidence type="ECO:0000313" key="3">
    <source>
        <dbReference type="Proteomes" id="UP000272942"/>
    </source>
</evidence>
<dbReference type="EMBL" id="UZAN01047008">
    <property type="protein sequence ID" value="VDP84902.1"/>
    <property type="molecule type" value="Genomic_DNA"/>
</dbReference>
<sequence>MHAECMLWRKKKQTNVSDVERDSDMGGISQPASSNVPSAGGSVNLATEGTNVPVLTNALDDGMGAGALVALPPANDTTPPRFQLKRWSACVYWSWDVMHDTCVICRNAMMSLCKFLVVASEKSRNEIYVV</sequence>
<dbReference type="Gene3D" id="3.30.40.10">
    <property type="entry name" value="Zinc/RING finger domain, C3HC4 (zinc finger)"/>
    <property type="match status" value="1"/>
</dbReference>
<gene>
    <name evidence="2" type="ORF">ECPE_LOCUS9168</name>
</gene>
<name>A0A183AQD3_9TREM</name>
<proteinExistence type="predicted"/>
<dbReference type="SUPFAM" id="SSF57850">
    <property type="entry name" value="RING/U-box"/>
    <property type="match status" value="1"/>
</dbReference>
<keyword evidence="3" id="KW-1185">Reference proteome</keyword>
<dbReference type="OrthoDB" id="8962942at2759"/>
<dbReference type="AlphaFoldDB" id="A0A183AQD3"/>
<feature type="region of interest" description="Disordered" evidence="1">
    <location>
        <begin position="14"/>
        <end position="43"/>
    </location>
</feature>
<reference evidence="2 3" key="2">
    <citation type="submission" date="2018-11" db="EMBL/GenBank/DDBJ databases">
        <authorList>
            <consortium name="Pathogen Informatics"/>
        </authorList>
    </citation>
    <scope>NUCLEOTIDE SEQUENCE [LARGE SCALE GENOMIC DNA]</scope>
    <source>
        <strain evidence="2 3">Egypt</strain>
    </source>
</reference>
<dbReference type="WBParaSite" id="ECPE_0000919601-mRNA-1">
    <property type="protein sequence ID" value="ECPE_0000919601-mRNA-1"/>
    <property type="gene ID" value="ECPE_0000919601"/>
</dbReference>
<evidence type="ECO:0000256" key="1">
    <source>
        <dbReference type="SAM" id="MobiDB-lite"/>
    </source>
</evidence>
<dbReference type="InterPro" id="IPR013083">
    <property type="entry name" value="Znf_RING/FYVE/PHD"/>
</dbReference>
<accession>A0A183AQD3</accession>
<evidence type="ECO:0000313" key="4">
    <source>
        <dbReference type="WBParaSite" id="ECPE_0000919601-mRNA-1"/>
    </source>
</evidence>
<evidence type="ECO:0000313" key="2">
    <source>
        <dbReference type="EMBL" id="VDP84902.1"/>
    </source>
</evidence>
<reference evidence="4" key="1">
    <citation type="submission" date="2016-06" db="UniProtKB">
        <authorList>
            <consortium name="WormBaseParasite"/>
        </authorList>
    </citation>
    <scope>IDENTIFICATION</scope>
</reference>
<organism evidence="4">
    <name type="scientific">Echinostoma caproni</name>
    <dbReference type="NCBI Taxonomy" id="27848"/>
    <lineage>
        <taxon>Eukaryota</taxon>
        <taxon>Metazoa</taxon>
        <taxon>Spiralia</taxon>
        <taxon>Lophotrochozoa</taxon>
        <taxon>Platyhelminthes</taxon>
        <taxon>Trematoda</taxon>
        <taxon>Digenea</taxon>
        <taxon>Plagiorchiida</taxon>
        <taxon>Echinostomata</taxon>
        <taxon>Echinostomatoidea</taxon>
        <taxon>Echinostomatidae</taxon>
        <taxon>Echinostoma</taxon>
    </lineage>
</organism>
<dbReference type="Proteomes" id="UP000272942">
    <property type="component" value="Unassembled WGS sequence"/>
</dbReference>
<protein>
    <submittedName>
        <fullName evidence="4">Zf-ANAPC11 domain-containing protein</fullName>
    </submittedName>
</protein>